<evidence type="ECO:0000313" key="2">
    <source>
        <dbReference type="Proteomes" id="UP000095472"/>
    </source>
</evidence>
<proteinExistence type="predicted"/>
<gene>
    <name evidence="1" type="ORF">BH720_032580</name>
</gene>
<protein>
    <submittedName>
        <fullName evidence="1">Response regulator</fullName>
    </submittedName>
</protein>
<dbReference type="EMBL" id="CP182909">
    <property type="protein sequence ID" value="XPM63845.1"/>
    <property type="molecule type" value="Genomic_DNA"/>
</dbReference>
<keyword evidence="2" id="KW-1185">Reference proteome</keyword>
<dbReference type="Proteomes" id="UP000095472">
    <property type="component" value="Chromosome"/>
</dbReference>
<organism evidence="1 2">
    <name type="scientific">Desertifilum tharense IPPAS B-1220</name>
    <dbReference type="NCBI Taxonomy" id="1781255"/>
    <lineage>
        <taxon>Bacteria</taxon>
        <taxon>Bacillati</taxon>
        <taxon>Cyanobacteriota</taxon>
        <taxon>Cyanophyceae</taxon>
        <taxon>Desertifilales</taxon>
        <taxon>Desertifilaceae</taxon>
        <taxon>Desertifilum</taxon>
    </lineage>
</organism>
<sequence>MKKILVIEDEPTVRANLLKLLDIEGYQSLEASDGHTGIQLAEQHQPDLILCDIMMPELDGYAVLEALRQNPATAMIPFIFLTAKAERNDWRQGMEKGADDYLTKPFTRSELLAAITMRLQRQEAALQQFASERERSSALMEKCAELEQFIDAKDELLNNLSHELRQPLSNINLAIHMLKEAPLERNAIAIWKFSKKSSLAKSPC</sequence>
<evidence type="ECO:0000313" key="1">
    <source>
        <dbReference type="EMBL" id="XPM63845.1"/>
    </source>
</evidence>
<accession>A0ACD5GSG8</accession>
<reference evidence="1 2" key="1">
    <citation type="journal article" date="2016" name="Genome Announc.">
        <title>Draft Genome Sequence of the Thermotolerant Cyanobacterium Desertifilum sp. IPPAS B-1220.</title>
        <authorList>
            <person name="Mironov K.S."/>
            <person name="Sinetova M.A."/>
            <person name="Bolatkhan K."/>
            <person name="Zayadan B.K."/>
            <person name="Ustinova V.V."/>
            <person name="Kupriyanova E.V."/>
            <person name="Skrypnik A.N."/>
            <person name="Gogoleva N.E."/>
            <person name="Gogolev Y.V."/>
            <person name="Los D.A."/>
        </authorList>
    </citation>
    <scope>NUCLEOTIDE SEQUENCE [LARGE SCALE GENOMIC DNA]</scope>
    <source>
        <strain evidence="1 2">IPPAS B-1220</strain>
    </source>
</reference>
<name>A0ACD5GSG8_9CYAN</name>